<dbReference type="InterPro" id="IPR000182">
    <property type="entry name" value="GNAT_dom"/>
</dbReference>
<dbReference type="AlphaFoldDB" id="A0A2T0V0I1"/>
<protein>
    <submittedName>
        <fullName evidence="2">ElaA protein</fullName>
    </submittedName>
</protein>
<evidence type="ECO:0000259" key="1">
    <source>
        <dbReference type="PROSITE" id="PS51186"/>
    </source>
</evidence>
<accession>A0A2T0V0I1</accession>
<name>A0A2T0V0I1_9MICO</name>
<reference evidence="2 3" key="1">
    <citation type="submission" date="2018-03" db="EMBL/GenBank/DDBJ databases">
        <title>Genomic Encyclopedia of Archaeal and Bacterial Type Strains, Phase II (KMG-II): from individual species to whole genera.</title>
        <authorList>
            <person name="Goeker M."/>
        </authorList>
    </citation>
    <scope>NUCLEOTIDE SEQUENCE [LARGE SCALE GENOMIC DNA]</scope>
    <source>
        <strain evidence="2 3">ATCC BAA-1496</strain>
    </source>
</reference>
<dbReference type="GO" id="GO:0016747">
    <property type="term" value="F:acyltransferase activity, transferring groups other than amino-acyl groups"/>
    <property type="evidence" value="ECO:0007669"/>
    <property type="project" value="InterPro"/>
</dbReference>
<comment type="caution">
    <text evidence="2">The sequence shown here is derived from an EMBL/GenBank/DDBJ whole genome shotgun (WGS) entry which is preliminary data.</text>
</comment>
<dbReference type="CDD" id="cd04301">
    <property type="entry name" value="NAT_SF"/>
    <property type="match status" value="1"/>
</dbReference>
<dbReference type="Gene3D" id="3.40.630.30">
    <property type="match status" value="1"/>
</dbReference>
<gene>
    <name evidence="2" type="ORF">BCF74_10159</name>
</gene>
<dbReference type="PROSITE" id="PS51186">
    <property type="entry name" value="GNAT"/>
    <property type="match status" value="1"/>
</dbReference>
<evidence type="ECO:0000313" key="3">
    <source>
        <dbReference type="Proteomes" id="UP000237822"/>
    </source>
</evidence>
<keyword evidence="3" id="KW-1185">Reference proteome</keyword>
<sequence>MPIYGGVVDESRDSVVDVRVQRFTELAPEVAYRLWALRQAVFVVEQDCPYLDLDGRDLEPGTWHVWCADAAGEPVATLRVLDDGDVCRVGRVATARESRGRGLAAAMVREVVERWGERDIVLDAQAHLVDWYAALGFVVDGRGFLEDGIPHVPMRRVAAPAATT</sequence>
<dbReference type="Proteomes" id="UP000237822">
    <property type="component" value="Unassembled WGS sequence"/>
</dbReference>
<dbReference type="Pfam" id="PF13673">
    <property type="entry name" value="Acetyltransf_10"/>
    <property type="match status" value="1"/>
</dbReference>
<organism evidence="2 3">
    <name type="scientific">Knoellia remsis</name>
    <dbReference type="NCBI Taxonomy" id="407159"/>
    <lineage>
        <taxon>Bacteria</taxon>
        <taxon>Bacillati</taxon>
        <taxon>Actinomycetota</taxon>
        <taxon>Actinomycetes</taxon>
        <taxon>Micrococcales</taxon>
        <taxon>Intrasporangiaceae</taxon>
        <taxon>Knoellia</taxon>
    </lineage>
</organism>
<feature type="domain" description="N-acetyltransferase" evidence="1">
    <location>
        <begin position="21"/>
        <end position="159"/>
    </location>
</feature>
<dbReference type="SUPFAM" id="SSF55729">
    <property type="entry name" value="Acyl-CoA N-acyltransferases (Nat)"/>
    <property type="match status" value="1"/>
</dbReference>
<dbReference type="InterPro" id="IPR016181">
    <property type="entry name" value="Acyl_CoA_acyltransferase"/>
</dbReference>
<evidence type="ECO:0000313" key="2">
    <source>
        <dbReference type="EMBL" id="PRY63661.1"/>
    </source>
</evidence>
<proteinExistence type="predicted"/>
<dbReference type="EMBL" id="PVTI01000001">
    <property type="protein sequence ID" value="PRY63661.1"/>
    <property type="molecule type" value="Genomic_DNA"/>
</dbReference>